<reference evidence="1 2" key="1">
    <citation type="submission" date="2020-04" db="EMBL/GenBank/DDBJ databases">
        <title>Paraburkholderia sp. RP-4-7 isolated from soil.</title>
        <authorList>
            <person name="Dahal R.H."/>
        </authorList>
    </citation>
    <scope>NUCLEOTIDE SEQUENCE [LARGE SCALE GENOMIC DNA]</scope>
    <source>
        <strain evidence="1 2">RP-4-7</strain>
    </source>
</reference>
<dbReference type="InterPro" id="IPR008727">
    <property type="entry name" value="PAAR_motif"/>
</dbReference>
<dbReference type="EMBL" id="JABBGJ010000002">
    <property type="protein sequence ID" value="NML96673.1"/>
    <property type="molecule type" value="Genomic_DNA"/>
</dbReference>
<name>A0A848IAX4_9BURK</name>
<dbReference type="AlphaFoldDB" id="A0A848IAX4"/>
<gene>
    <name evidence="1" type="ORF">HHL24_01665</name>
</gene>
<protein>
    <submittedName>
        <fullName evidence="1">PAAR domain-containing protein</fullName>
    </submittedName>
</protein>
<evidence type="ECO:0000313" key="1">
    <source>
        <dbReference type="EMBL" id="NML96673.1"/>
    </source>
</evidence>
<dbReference type="CDD" id="cd14744">
    <property type="entry name" value="PAAR_CT_2"/>
    <property type="match status" value="1"/>
</dbReference>
<dbReference type="Proteomes" id="UP000544134">
    <property type="component" value="Unassembled WGS sequence"/>
</dbReference>
<proteinExistence type="predicted"/>
<organism evidence="1 2">
    <name type="scientific">Paraburkholderia polaris</name>
    <dbReference type="NCBI Taxonomy" id="2728848"/>
    <lineage>
        <taxon>Bacteria</taxon>
        <taxon>Pseudomonadati</taxon>
        <taxon>Pseudomonadota</taxon>
        <taxon>Betaproteobacteria</taxon>
        <taxon>Burkholderiales</taxon>
        <taxon>Burkholderiaceae</taxon>
        <taxon>Paraburkholderia</taxon>
    </lineage>
</organism>
<sequence>MGERAHILQYDRTSAGGTVLDGLDDVCWNDRKLSYLGARVQCPACKSIGRIGSDGGRPDNDLAGRQPALEGDFCLCACSPKPTMIASQKDWTLDT</sequence>
<accession>A0A848IAX4</accession>
<keyword evidence="2" id="KW-1185">Reference proteome</keyword>
<evidence type="ECO:0000313" key="2">
    <source>
        <dbReference type="Proteomes" id="UP000544134"/>
    </source>
</evidence>
<comment type="caution">
    <text evidence="1">The sequence shown here is derived from an EMBL/GenBank/DDBJ whole genome shotgun (WGS) entry which is preliminary data.</text>
</comment>
<dbReference type="Pfam" id="PF05488">
    <property type="entry name" value="PAAR_motif"/>
    <property type="match status" value="1"/>
</dbReference>
<dbReference type="RefSeq" id="WP_169483654.1">
    <property type="nucleotide sequence ID" value="NZ_JABBGJ010000002.1"/>
</dbReference>